<keyword evidence="1" id="KW-0812">Transmembrane</keyword>
<keyword evidence="1" id="KW-0472">Membrane</keyword>
<gene>
    <name evidence="2" type="ORF">COW99_01545</name>
</gene>
<organism evidence="2 3">
    <name type="scientific">Candidatus Roizmanbacteria bacterium CG22_combo_CG10-13_8_21_14_all_38_20</name>
    <dbReference type="NCBI Taxonomy" id="1974862"/>
    <lineage>
        <taxon>Bacteria</taxon>
        <taxon>Candidatus Roizmaniibacteriota</taxon>
    </lineage>
</organism>
<proteinExistence type="predicted"/>
<feature type="transmembrane region" description="Helical" evidence="1">
    <location>
        <begin position="40"/>
        <end position="60"/>
    </location>
</feature>
<reference evidence="2 3" key="1">
    <citation type="submission" date="2017-09" db="EMBL/GenBank/DDBJ databases">
        <title>Depth-based differentiation of microbial function through sediment-hosted aquifers and enrichment of novel symbionts in the deep terrestrial subsurface.</title>
        <authorList>
            <person name="Probst A.J."/>
            <person name="Ladd B."/>
            <person name="Jarett J.K."/>
            <person name="Geller-Mcgrath D.E."/>
            <person name="Sieber C.M."/>
            <person name="Emerson J.B."/>
            <person name="Anantharaman K."/>
            <person name="Thomas B.C."/>
            <person name="Malmstrom R."/>
            <person name="Stieglmeier M."/>
            <person name="Klingl A."/>
            <person name="Woyke T."/>
            <person name="Ryan C.M."/>
            <person name="Banfield J.F."/>
        </authorList>
    </citation>
    <scope>NUCLEOTIDE SEQUENCE [LARGE SCALE GENOMIC DNA]</scope>
    <source>
        <strain evidence="2">CG22_combo_CG10-13_8_21_14_all_38_20</strain>
    </source>
</reference>
<feature type="transmembrane region" description="Helical" evidence="1">
    <location>
        <begin position="12"/>
        <end position="34"/>
    </location>
</feature>
<evidence type="ECO:0000313" key="3">
    <source>
        <dbReference type="Proteomes" id="UP000231246"/>
    </source>
</evidence>
<evidence type="ECO:0000256" key="1">
    <source>
        <dbReference type="SAM" id="Phobius"/>
    </source>
</evidence>
<dbReference type="PROSITE" id="PS51257">
    <property type="entry name" value="PROKAR_LIPOPROTEIN"/>
    <property type="match status" value="1"/>
</dbReference>
<dbReference type="Proteomes" id="UP000231246">
    <property type="component" value="Unassembled WGS sequence"/>
</dbReference>
<dbReference type="AlphaFoldDB" id="A0A2H0BWG7"/>
<evidence type="ECO:0000313" key="2">
    <source>
        <dbReference type="EMBL" id="PIP61889.1"/>
    </source>
</evidence>
<comment type="caution">
    <text evidence="2">The sequence shown here is derived from an EMBL/GenBank/DDBJ whole genome shotgun (WGS) entry which is preliminary data.</text>
</comment>
<keyword evidence="1" id="KW-1133">Transmembrane helix</keyword>
<accession>A0A2H0BWG7</accession>
<dbReference type="EMBL" id="PCTA01000010">
    <property type="protein sequence ID" value="PIP61889.1"/>
    <property type="molecule type" value="Genomic_DNA"/>
</dbReference>
<name>A0A2H0BWG7_9BACT</name>
<sequence>MNIFQSKYFNVVLPVLFVLFLLLLLVYGCLIGIYDVITLAVNAVLMLLATLIAISLPLYASAKNEQKRRDKEHEMIYVSVSRYVGGEILDNVIEIQDILKNNEKSLGQLDKQNLSMSERDKKIVTASIWKTASEILVGSLQDKHHNNMVMSGLVAKIPDDAVGNGIRDTYQKMDNLKKRLKSITMFFGMLISPQVGVSKTFLDYQFNTKLQEGITAVELDIKIFSDSAEKTRKDINKLLKQYGKEIKIIAYEKVHNSEKGSRKTEKSSISSKK</sequence>
<protein>
    <submittedName>
        <fullName evidence="2">Uncharacterized protein</fullName>
    </submittedName>
</protein>